<dbReference type="CDD" id="cd13131">
    <property type="entry name" value="MATE_NorM_like"/>
    <property type="match status" value="1"/>
</dbReference>
<keyword evidence="5 10" id="KW-0812">Transmembrane</keyword>
<feature type="transmembrane region" description="Helical" evidence="10">
    <location>
        <begin position="391"/>
        <end position="412"/>
    </location>
</feature>
<feature type="transmembrane region" description="Helical" evidence="10">
    <location>
        <begin position="192"/>
        <end position="216"/>
    </location>
</feature>
<protein>
    <recommendedName>
        <fullName evidence="9">Multidrug-efflux transporter</fullName>
    </recommendedName>
</protein>
<feature type="transmembrane region" description="Helical" evidence="10">
    <location>
        <begin position="243"/>
        <end position="269"/>
    </location>
</feature>
<evidence type="ECO:0000256" key="6">
    <source>
        <dbReference type="ARBA" id="ARBA00022989"/>
    </source>
</evidence>
<feature type="transmembrane region" description="Helical" evidence="10">
    <location>
        <begin position="362"/>
        <end position="379"/>
    </location>
</feature>
<feature type="transmembrane region" description="Helical" evidence="10">
    <location>
        <begin position="322"/>
        <end position="342"/>
    </location>
</feature>
<dbReference type="InterPro" id="IPR048279">
    <property type="entry name" value="MdtK-like"/>
</dbReference>
<dbReference type="Proteomes" id="UP000690515">
    <property type="component" value="Unassembled WGS sequence"/>
</dbReference>
<feature type="transmembrane region" description="Helical" evidence="10">
    <location>
        <begin position="97"/>
        <end position="115"/>
    </location>
</feature>
<gene>
    <name evidence="11" type="ORF">KCG35_02030</name>
</gene>
<evidence type="ECO:0000313" key="11">
    <source>
        <dbReference type="EMBL" id="MBU2709833.1"/>
    </source>
</evidence>
<keyword evidence="2" id="KW-0813">Transport</keyword>
<dbReference type="PANTHER" id="PTHR43298:SF2">
    <property type="entry name" value="FMN_FAD EXPORTER YEEO-RELATED"/>
    <property type="match status" value="1"/>
</dbReference>
<keyword evidence="4" id="KW-1003">Cell membrane</keyword>
<feature type="transmembrane region" description="Helical" evidence="10">
    <location>
        <begin position="135"/>
        <end position="155"/>
    </location>
</feature>
<evidence type="ECO:0000256" key="5">
    <source>
        <dbReference type="ARBA" id="ARBA00022692"/>
    </source>
</evidence>
<evidence type="ECO:0000256" key="3">
    <source>
        <dbReference type="ARBA" id="ARBA00022449"/>
    </source>
</evidence>
<dbReference type="PANTHER" id="PTHR43298">
    <property type="entry name" value="MULTIDRUG RESISTANCE PROTEIN NORM-RELATED"/>
    <property type="match status" value="1"/>
</dbReference>
<organism evidence="11 12">
    <name type="scientific">Zooshikella harenae</name>
    <dbReference type="NCBI Taxonomy" id="2827238"/>
    <lineage>
        <taxon>Bacteria</taxon>
        <taxon>Pseudomonadati</taxon>
        <taxon>Pseudomonadota</taxon>
        <taxon>Gammaproteobacteria</taxon>
        <taxon>Oceanospirillales</taxon>
        <taxon>Zooshikellaceae</taxon>
        <taxon>Zooshikella</taxon>
    </lineage>
</organism>
<dbReference type="Pfam" id="PF01554">
    <property type="entry name" value="MatE"/>
    <property type="match status" value="2"/>
</dbReference>
<comment type="subcellular location">
    <subcellularLocation>
        <location evidence="1">Cell inner membrane</location>
        <topology evidence="1">Multi-pass membrane protein</topology>
    </subcellularLocation>
</comment>
<evidence type="ECO:0000256" key="1">
    <source>
        <dbReference type="ARBA" id="ARBA00004429"/>
    </source>
</evidence>
<reference evidence="11 12" key="1">
    <citation type="submission" date="2021-04" db="EMBL/GenBank/DDBJ databases">
        <authorList>
            <person name="Pira H."/>
            <person name="Risdian C."/>
            <person name="Wink J."/>
        </authorList>
    </citation>
    <scope>NUCLEOTIDE SEQUENCE [LARGE SCALE GENOMIC DNA]</scope>
    <source>
        <strain evidence="11 12">WH53</strain>
    </source>
</reference>
<dbReference type="InterPro" id="IPR002528">
    <property type="entry name" value="MATE_fam"/>
</dbReference>
<dbReference type="NCBIfam" id="TIGR00797">
    <property type="entry name" value="matE"/>
    <property type="match status" value="1"/>
</dbReference>
<sequence length="466" mass="49667">MSRSFMSKGILQEARHILHLAYPIIITQLAASGMGLTDTIMAGQLGALDLAGVAIGAGVWVPLYLLAKGTYMALTPTVAHLFGANRNDEIGSYGQQGLWIGLGCGLLLAILLANIKPLLIWLDVDPDIIPLSSQYLTALAFGMPALSLFNVFTSYCEGVGKTKPGMIFMLVGLMLNIPANYIFMYGKFGFPALGAVGCGWATATVATTMMLLIAIYTHLAPSLKHFGLFRHWSRPQLGKIKELLALGVPMGISIFAEASIFSVVSLLLGRLGAEIVASHQIAINISSIAFMVPFSIAMAVTIRIGHWLGAQQPNSAKKSGQLGIMLALGYAVFSASCMLAFPQFLTEVYTSDAKVIELTVGLLWYAAVFQFSDGLQVAANGILRGYKDTKIPMMVVIIAYWGIGLPTGYLFGLTDLITPAMGPAGFWIGLVCGLTTAAILLLARVVYISQQHIISANPIATANQVS</sequence>
<feature type="transmembrane region" description="Helical" evidence="10">
    <location>
        <begin position="281"/>
        <end position="302"/>
    </location>
</feature>
<keyword evidence="6 10" id="KW-1133">Transmembrane helix</keyword>
<dbReference type="InterPro" id="IPR050222">
    <property type="entry name" value="MATE_MdtK"/>
</dbReference>
<keyword evidence="7" id="KW-0406">Ion transport</keyword>
<evidence type="ECO:0000256" key="4">
    <source>
        <dbReference type="ARBA" id="ARBA00022475"/>
    </source>
</evidence>
<name>A0ABS5Z7U9_9GAMM</name>
<proteinExistence type="predicted"/>
<evidence type="ECO:0000256" key="2">
    <source>
        <dbReference type="ARBA" id="ARBA00022448"/>
    </source>
</evidence>
<dbReference type="PIRSF" id="PIRSF006603">
    <property type="entry name" value="DinF"/>
    <property type="match status" value="1"/>
</dbReference>
<evidence type="ECO:0000256" key="10">
    <source>
        <dbReference type="SAM" id="Phobius"/>
    </source>
</evidence>
<evidence type="ECO:0000256" key="8">
    <source>
        <dbReference type="ARBA" id="ARBA00023136"/>
    </source>
</evidence>
<keyword evidence="8 10" id="KW-0472">Membrane</keyword>
<evidence type="ECO:0000256" key="9">
    <source>
        <dbReference type="ARBA" id="ARBA00031636"/>
    </source>
</evidence>
<keyword evidence="3" id="KW-0050">Antiport</keyword>
<feature type="transmembrane region" description="Helical" evidence="10">
    <location>
        <begin position="20"/>
        <end position="41"/>
    </location>
</feature>
<keyword evidence="12" id="KW-1185">Reference proteome</keyword>
<evidence type="ECO:0000256" key="7">
    <source>
        <dbReference type="ARBA" id="ARBA00023065"/>
    </source>
</evidence>
<feature type="transmembrane region" description="Helical" evidence="10">
    <location>
        <begin position="424"/>
        <end position="447"/>
    </location>
</feature>
<comment type="caution">
    <text evidence="11">The sequence shown here is derived from an EMBL/GenBank/DDBJ whole genome shotgun (WGS) entry which is preliminary data.</text>
</comment>
<accession>A0ABS5Z7U9</accession>
<evidence type="ECO:0000313" key="12">
    <source>
        <dbReference type="Proteomes" id="UP000690515"/>
    </source>
</evidence>
<dbReference type="EMBL" id="JAGSOY010000003">
    <property type="protein sequence ID" value="MBU2709833.1"/>
    <property type="molecule type" value="Genomic_DNA"/>
</dbReference>
<feature type="transmembrane region" description="Helical" evidence="10">
    <location>
        <begin position="47"/>
        <end position="67"/>
    </location>
</feature>
<feature type="transmembrane region" description="Helical" evidence="10">
    <location>
        <begin position="167"/>
        <end position="186"/>
    </location>
</feature>